<dbReference type="PANTHER" id="PTHR24320">
    <property type="entry name" value="RETINOL DEHYDROGENASE"/>
    <property type="match status" value="1"/>
</dbReference>
<name>A0A238F5P9_9BASI</name>
<dbReference type="PANTHER" id="PTHR24320:SF236">
    <property type="entry name" value="SHORT-CHAIN DEHYDROGENASE-RELATED"/>
    <property type="match status" value="1"/>
</dbReference>
<reference evidence="5" key="1">
    <citation type="submission" date="2016-09" db="EMBL/GenBank/DDBJ databases">
        <authorList>
            <person name="Jeantristanb JTB J.-T."/>
            <person name="Ricardo R."/>
        </authorList>
    </citation>
    <scope>NUCLEOTIDE SEQUENCE [LARGE SCALE GENOMIC DNA]</scope>
</reference>
<dbReference type="AlphaFoldDB" id="A0A238F5P9"/>
<keyword evidence="3" id="KW-0560">Oxidoreductase</keyword>
<comment type="similarity">
    <text evidence="1">Belongs to the short-chain dehydrogenases/reductases (SDR) family.</text>
</comment>
<dbReference type="OrthoDB" id="191139at2759"/>
<keyword evidence="2" id="KW-0521">NADP</keyword>
<evidence type="ECO:0000256" key="3">
    <source>
        <dbReference type="ARBA" id="ARBA00023002"/>
    </source>
</evidence>
<proteinExistence type="inferred from homology"/>
<evidence type="ECO:0000313" key="4">
    <source>
        <dbReference type="EMBL" id="SCV67144.1"/>
    </source>
</evidence>
<evidence type="ECO:0000256" key="1">
    <source>
        <dbReference type="ARBA" id="ARBA00006484"/>
    </source>
</evidence>
<sequence length="340" mass="36825">MLSTILENIAPTSSLSTTFFPPAALFSGEDVPDLSGKVIIVTGGNAGIGYETVKVLLKKNAKVYLAARSQDKAEKAIAHLKEETGKEAHFLKLNLGDLASIKSSAEEFLSKETKLDVLFNNAPLPTWLSSGVMTPPTNQLTESGYDLQWGTNVLGPYYFTKLLIPALKASKAASGTPSRVISTSSLAHEYAPTSAPNKVWEVDTFIGGEKRDAFIKKWGEYGARSALYGQSKAGNIAHANYLGREYAGEIVACSLHPGMINSELQRHLPGVVARIVRWMSYPMTMGALTQLKAGTILTPEEINGKYYQPWGRVGRPTPQSNDPALADELHKLCEAEIAKL</sequence>
<dbReference type="InterPro" id="IPR036291">
    <property type="entry name" value="NAD(P)-bd_dom_sf"/>
</dbReference>
<dbReference type="STRING" id="269621.A0A238F5P9"/>
<keyword evidence="5" id="KW-1185">Reference proteome</keyword>
<organism evidence="4 5">
    <name type="scientific">Microbotryum intermedium</name>
    <dbReference type="NCBI Taxonomy" id="269621"/>
    <lineage>
        <taxon>Eukaryota</taxon>
        <taxon>Fungi</taxon>
        <taxon>Dikarya</taxon>
        <taxon>Basidiomycota</taxon>
        <taxon>Pucciniomycotina</taxon>
        <taxon>Microbotryomycetes</taxon>
        <taxon>Microbotryales</taxon>
        <taxon>Microbotryaceae</taxon>
        <taxon>Microbotryum</taxon>
    </lineage>
</organism>
<dbReference type="PRINTS" id="PR00081">
    <property type="entry name" value="GDHRDH"/>
</dbReference>
<dbReference type="SUPFAM" id="SSF51735">
    <property type="entry name" value="NAD(P)-binding Rossmann-fold domains"/>
    <property type="match status" value="1"/>
</dbReference>
<evidence type="ECO:0000313" key="5">
    <source>
        <dbReference type="Proteomes" id="UP000198372"/>
    </source>
</evidence>
<evidence type="ECO:0000256" key="2">
    <source>
        <dbReference type="ARBA" id="ARBA00022857"/>
    </source>
</evidence>
<dbReference type="Pfam" id="PF00106">
    <property type="entry name" value="adh_short"/>
    <property type="match status" value="1"/>
</dbReference>
<protein>
    <submittedName>
        <fullName evidence="4">BQ2448_5790 protein</fullName>
    </submittedName>
</protein>
<dbReference type="InterPro" id="IPR002347">
    <property type="entry name" value="SDR_fam"/>
</dbReference>
<dbReference type="EMBL" id="FMSP01000001">
    <property type="protein sequence ID" value="SCV67144.1"/>
    <property type="molecule type" value="Genomic_DNA"/>
</dbReference>
<dbReference type="GO" id="GO:0016491">
    <property type="term" value="F:oxidoreductase activity"/>
    <property type="evidence" value="ECO:0007669"/>
    <property type="project" value="UniProtKB-KW"/>
</dbReference>
<dbReference type="Gene3D" id="3.40.50.720">
    <property type="entry name" value="NAD(P)-binding Rossmann-like Domain"/>
    <property type="match status" value="1"/>
</dbReference>
<dbReference type="Proteomes" id="UP000198372">
    <property type="component" value="Unassembled WGS sequence"/>
</dbReference>
<gene>
    <name evidence="4" type="ORF">BQ2448_5790</name>
</gene>
<accession>A0A238F5P9</accession>